<dbReference type="GO" id="GO:0005634">
    <property type="term" value="C:nucleus"/>
    <property type="evidence" value="ECO:0007669"/>
    <property type="project" value="TreeGrafter"/>
</dbReference>
<feature type="domain" description="RING-type" evidence="10">
    <location>
        <begin position="396"/>
        <end position="437"/>
    </location>
</feature>
<dbReference type="GO" id="GO:0004386">
    <property type="term" value="F:helicase activity"/>
    <property type="evidence" value="ECO:0007669"/>
    <property type="project" value="UniProtKB-KW"/>
</dbReference>
<evidence type="ECO:0000259" key="10">
    <source>
        <dbReference type="PROSITE" id="PS50089"/>
    </source>
</evidence>
<dbReference type="GO" id="GO:0008270">
    <property type="term" value="F:zinc ion binding"/>
    <property type="evidence" value="ECO:0007669"/>
    <property type="project" value="UniProtKB-KW"/>
</dbReference>
<dbReference type="eggNOG" id="KOG1002">
    <property type="taxonomic scope" value="Eukaryota"/>
</dbReference>
<dbReference type="GeneID" id="17037969"/>
<dbReference type="Gene3D" id="3.40.50.10810">
    <property type="entry name" value="Tandem AAA-ATPase domain"/>
    <property type="match status" value="1"/>
</dbReference>
<evidence type="ECO:0000256" key="4">
    <source>
        <dbReference type="ARBA" id="ARBA00022771"/>
    </source>
</evidence>
<evidence type="ECO:0000256" key="7">
    <source>
        <dbReference type="ARBA" id="ARBA00022833"/>
    </source>
</evidence>
<accession>I0YNM6</accession>
<evidence type="ECO:0000313" key="13">
    <source>
        <dbReference type="EMBL" id="EIE19995.1"/>
    </source>
</evidence>
<keyword evidence="3" id="KW-0547">Nucleotide-binding</keyword>
<protein>
    <submittedName>
        <fullName evidence="13">Uncharacterized protein</fullName>
    </submittedName>
</protein>
<dbReference type="SUPFAM" id="SSF52540">
    <property type="entry name" value="P-loop containing nucleoside triphosphate hydrolases"/>
    <property type="match status" value="2"/>
</dbReference>
<dbReference type="CDD" id="cd18008">
    <property type="entry name" value="DEXDc_SHPRH-like"/>
    <property type="match status" value="1"/>
</dbReference>
<reference evidence="13 14" key="1">
    <citation type="journal article" date="2012" name="Genome Biol.">
        <title>The genome of the polar eukaryotic microalga coccomyxa subellipsoidea reveals traits of cold adaptation.</title>
        <authorList>
            <person name="Blanc G."/>
            <person name="Agarkova I."/>
            <person name="Grimwood J."/>
            <person name="Kuo A."/>
            <person name="Brueggeman A."/>
            <person name="Dunigan D."/>
            <person name="Gurnon J."/>
            <person name="Ladunga I."/>
            <person name="Lindquist E."/>
            <person name="Lucas S."/>
            <person name="Pangilinan J."/>
            <person name="Proschold T."/>
            <person name="Salamov A."/>
            <person name="Schmutz J."/>
            <person name="Weeks D."/>
            <person name="Yamada T."/>
            <person name="Claverie J.M."/>
            <person name="Grigoriev I."/>
            <person name="Van Etten J."/>
            <person name="Lomsadze A."/>
            <person name="Borodovsky M."/>
        </authorList>
    </citation>
    <scope>NUCLEOTIDE SEQUENCE [LARGE SCALE GENOMIC DNA]</scope>
    <source>
        <strain evidence="13 14">C-169</strain>
    </source>
</reference>
<evidence type="ECO:0000259" key="12">
    <source>
        <dbReference type="PROSITE" id="PS51194"/>
    </source>
</evidence>
<keyword evidence="2" id="KW-0479">Metal-binding</keyword>
<dbReference type="KEGG" id="csl:COCSUDRAFT_38028"/>
<evidence type="ECO:0000256" key="1">
    <source>
        <dbReference type="ARBA" id="ARBA00008438"/>
    </source>
</evidence>
<keyword evidence="14" id="KW-1185">Reference proteome</keyword>
<dbReference type="InterPro" id="IPR017907">
    <property type="entry name" value="Znf_RING_CS"/>
</dbReference>
<evidence type="ECO:0000313" key="14">
    <source>
        <dbReference type="Proteomes" id="UP000007264"/>
    </source>
</evidence>
<comment type="similarity">
    <text evidence="1">Belongs to the SNF2/RAD54 helicase family. RAD16 subfamily.</text>
</comment>
<evidence type="ECO:0000256" key="3">
    <source>
        <dbReference type="ARBA" id="ARBA00022741"/>
    </source>
</evidence>
<gene>
    <name evidence="13" type="ORF">COCSUDRAFT_38028</name>
</gene>
<dbReference type="Pfam" id="PF00271">
    <property type="entry name" value="Helicase_C"/>
    <property type="match status" value="1"/>
</dbReference>
<evidence type="ECO:0000256" key="5">
    <source>
        <dbReference type="ARBA" id="ARBA00022801"/>
    </source>
</evidence>
<dbReference type="InterPro" id="IPR050628">
    <property type="entry name" value="SNF2_RAD54_helicase_TF"/>
</dbReference>
<organism evidence="13 14">
    <name type="scientific">Coccomyxa subellipsoidea (strain C-169)</name>
    <name type="common">Green microalga</name>
    <dbReference type="NCBI Taxonomy" id="574566"/>
    <lineage>
        <taxon>Eukaryota</taxon>
        <taxon>Viridiplantae</taxon>
        <taxon>Chlorophyta</taxon>
        <taxon>core chlorophytes</taxon>
        <taxon>Trebouxiophyceae</taxon>
        <taxon>Trebouxiophyceae incertae sedis</taxon>
        <taxon>Coccomyxaceae</taxon>
        <taxon>Coccomyxa</taxon>
        <taxon>Coccomyxa subellipsoidea</taxon>
    </lineage>
</organism>
<evidence type="ECO:0000256" key="6">
    <source>
        <dbReference type="ARBA" id="ARBA00022806"/>
    </source>
</evidence>
<dbReference type="GO" id="GO:0008094">
    <property type="term" value="F:ATP-dependent activity, acting on DNA"/>
    <property type="evidence" value="ECO:0007669"/>
    <property type="project" value="TreeGrafter"/>
</dbReference>
<dbReference type="Gene3D" id="3.40.50.300">
    <property type="entry name" value="P-loop containing nucleotide triphosphate hydrolases"/>
    <property type="match status" value="1"/>
</dbReference>
<sequence length="635" mass="70714">MEQPEEIVAKLLPYQGEFLAWAVGQERSTVRGGILADEMGMGKTLQASSSGGYGRATLVVCPLVAVLQWRQEIERFTKPNTLKVVVFHGNKRTADAAELAGADVVLTTYSIIEGEHRRYVEPDKIPCKYCSRKFQPERLEVHLRVAWRRVVLDEAHSIKDRRCSTARAVFALNSKYKWALSGTPLQNRVGELYSLIRFLRIFPYAFYFCGAGTAKSSKEDPCSCKCIDYPFSRNHRKCDHCGHGPLQHYCWWNKHVANPIKKWGYVGKGRKAMMLLKHQILTKILLRRTKVQCADVLALPPRTVVMRKDGFDEREADFYEALYTQSQAQFGAYVSAGTVVNNYAHIFDLLIRLRQAVDHPYLVVHSASGATAAAAASAKAAAKAADDESDLNGGMCGVCHDPLEQPVVAGCGHAFCRVCLAEYLDGCSGAASCPSCQRPLSVDLAAATPASILNRVKLADFQSSTKIEALREELHRMLQADPSAKALVFSQFTSMLDLIYFRLQQIGIRCVRLEGSMSMEARDRMIDAFTNDPQVTVFLMSLKAGGVALNLTAASHVMLMDPWWNPAVEAQAQDRIHRLGQFKPIAVTRFIIAGTIEERILKLQEKKQLVFEGTVGRDAEALGRLTEDDLRFLFA</sequence>
<keyword evidence="4 9" id="KW-0863">Zinc-finger</keyword>
<dbReference type="SMART" id="SM00490">
    <property type="entry name" value="HELICc"/>
    <property type="match status" value="1"/>
</dbReference>
<keyword evidence="7" id="KW-0862">Zinc</keyword>
<dbReference type="InterPro" id="IPR000330">
    <property type="entry name" value="SNF2_N"/>
</dbReference>
<dbReference type="EMBL" id="AGSI01000017">
    <property type="protein sequence ID" value="EIE19995.1"/>
    <property type="molecule type" value="Genomic_DNA"/>
</dbReference>
<evidence type="ECO:0000256" key="2">
    <source>
        <dbReference type="ARBA" id="ARBA00022723"/>
    </source>
</evidence>
<dbReference type="GO" id="GO:0016787">
    <property type="term" value="F:hydrolase activity"/>
    <property type="evidence" value="ECO:0007669"/>
    <property type="project" value="UniProtKB-KW"/>
</dbReference>
<dbReference type="Proteomes" id="UP000007264">
    <property type="component" value="Unassembled WGS sequence"/>
</dbReference>
<dbReference type="SMART" id="SM00487">
    <property type="entry name" value="DEXDc"/>
    <property type="match status" value="1"/>
</dbReference>
<dbReference type="CDD" id="cd18793">
    <property type="entry name" value="SF2_C_SNF"/>
    <property type="match status" value="1"/>
</dbReference>
<dbReference type="PANTHER" id="PTHR45626">
    <property type="entry name" value="TRANSCRIPTION TERMINATION FACTOR 2-RELATED"/>
    <property type="match status" value="1"/>
</dbReference>
<dbReference type="InterPro" id="IPR001841">
    <property type="entry name" value="Znf_RING"/>
</dbReference>
<dbReference type="Pfam" id="PF00097">
    <property type="entry name" value="zf-C3HC4"/>
    <property type="match status" value="1"/>
</dbReference>
<dbReference type="Gene3D" id="3.30.40.10">
    <property type="entry name" value="Zinc/RING finger domain, C3HC4 (zinc finger)"/>
    <property type="match status" value="1"/>
</dbReference>
<feature type="domain" description="Helicase ATP-binding" evidence="11">
    <location>
        <begin position="24"/>
        <end position="202"/>
    </location>
</feature>
<evidence type="ECO:0000256" key="8">
    <source>
        <dbReference type="ARBA" id="ARBA00022840"/>
    </source>
</evidence>
<dbReference type="PANTHER" id="PTHR45626:SF12">
    <property type="entry name" value="DNA REPAIR PROTEIN RAD16"/>
    <property type="match status" value="1"/>
</dbReference>
<keyword evidence="6" id="KW-0347">Helicase</keyword>
<dbReference type="PROSITE" id="PS51194">
    <property type="entry name" value="HELICASE_CTER"/>
    <property type="match status" value="1"/>
</dbReference>
<dbReference type="InterPro" id="IPR001650">
    <property type="entry name" value="Helicase_C-like"/>
</dbReference>
<dbReference type="InterPro" id="IPR038718">
    <property type="entry name" value="SNF2-like_sf"/>
</dbReference>
<evidence type="ECO:0000259" key="11">
    <source>
        <dbReference type="PROSITE" id="PS51192"/>
    </source>
</evidence>
<dbReference type="InterPro" id="IPR018957">
    <property type="entry name" value="Znf_C3HC4_RING-type"/>
</dbReference>
<name>I0YNM6_COCSC</name>
<dbReference type="SUPFAM" id="SSF57850">
    <property type="entry name" value="RING/U-box"/>
    <property type="match status" value="1"/>
</dbReference>
<feature type="domain" description="Helicase C-terminal" evidence="12">
    <location>
        <begin position="462"/>
        <end position="622"/>
    </location>
</feature>
<dbReference type="AlphaFoldDB" id="I0YNM6"/>
<proteinExistence type="inferred from homology"/>
<dbReference type="InterPro" id="IPR027417">
    <property type="entry name" value="P-loop_NTPase"/>
</dbReference>
<dbReference type="GO" id="GO:0006289">
    <property type="term" value="P:nucleotide-excision repair"/>
    <property type="evidence" value="ECO:0007669"/>
    <property type="project" value="TreeGrafter"/>
</dbReference>
<dbReference type="PROSITE" id="PS00518">
    <property type="entry name" value="ZF_RING_1"/>
    <property type="match status" value="1"/>
</dbReference>
<dbReference type="STRING" id="574566.I0YNM6"/>
<dbReference type="Pfam" id="PF00176">
    <property type="entry name" value="SNF2-rel_dom"/>
    <property type="match status" value="2"/>
</dbReference>
<evidence type="ECO:0000256" key="9">
    <source>
        <dbReference type="PROSITE-ProRule" id="PRU00175"/>
    </source>
</evidence>
<keyword evidence="8" id="KW-0067">ATP-binding</keyword>
<dbReference type="PROSITE" id="PS50089">
    <property type="entry name" value="ZF_RING_2"/>
    <property type="match status" value="1"/>
</dbReference>
<dbReference type="InterPro" id="IPR049730">
    <property type="entry name" value="SNF2/RAD54-like_C"/>
</dbReference>
<dbReference type="SMART" id="SM00184">
    <property type="entry name" value="RING"/>
    <property type="match status" value="1"/>
</dbReference>
<dbReference type="RefSeq" id="XP_005644539.1">
    <property type="nucleotide sequence ID" value="XM_005644482.1"/>
</dbReference>
<dbReference type="InterPro" id="IPR014001">
    <property type="entry name" value="Helicase_ATP-bd"/>
</dbReference>
<comment type="caution">
    <text evidence="13">The sequence shown here is derived from an EMBL/GenBank/DDBJ whole genome shotgun (WGS) entry which is preliminary data.</text>
</comment>
<dbReference type="GO" id="GO:0005524">
    <property type="term" value="F:ATP binding"/>
    <property type="evidence" value="ECO:0007669"/>
    <property type="project" value="UniProtKB-KW"/>
</dbReference>
<dbReference type="InterPro" id="IPR013083">
    <property type="entry name" value="Znf_RING/FYVE/PHD"/>
</dbReference>
<keyword evidence="5" id="KW-0378">Hydrolase</keyword>
<dbReference type="OrthoDB" id="448448at2759"/>
<dbReference type="PROSITE" id="PS51192">
    <property type="entry name" value="HELICASE_ATP_BIND_1"/>
    <property type="match status" value="1"/>
</dbReference>